<comment type="caution">
    <text evidence="4">The sequence shown here is derived from an EMBL/GenBank/DDBJ whole genome shotgun (WGS) entry which is preliminary data.</text>
</comment>
<keyword evidence="2" id="KW-1133">Transmembrane helix</keyword>
<dbReference type="Proteomes" id="UP000474957">
    <property type="component" value="Unassembled WGS sequence"/>
</dbReference>
<feature type="transmembrane region" description="Helical" evidence="2">
    <location>
        <begin position="229"/>
        <end position="249"/>
    </location>
</feature>
<protein>
    <recommendedName>
        <fullName evidence="3">Zinc finger/thioredoxin putative domain-containing protein</fullName>
    </recommendedName>
</protein>
<feature type="region of interest" description="Disordered" evidence="1">
    <location>
        <begin position="78"/>
        <end position="134"/>
    </location>
</feature>
<dbReference type="InterPro" id="IPR011723">
    <property type="entry name" value="Znf/thioredoxin_put"/>
</dbReference>
<keyword evidence="5" id="KW-1185">Reference proteome</keyword>
<name>A0A6L5YUX9_9RHOB</name>
<evidence type="ECO:0000313" key="4">
    <source>
        <dbReference type="EMBL" id="MSU88143.1"/>
    </source>
</evidence>
<evidence type="ECO:0000313" key="5">
    <source>
        <dbReference type="Proteomes" id="UP000474957"/>
    </source>
</evidence>
<organism evidence="4 5">
    <name type="scientific">Halovulum marinum</name>
    <dbReference type="NCBI Taxonomy" id="2662447"/>
    <lineage>
        <taxon>Bacteria</taxon>
        <taxon>Pseudomonadati</taxon>
        <taxon>Pseudomonadota</taxon>
        <taxon>Alphaproteobacteria</taxon>
        <taxon>Rhodobacterales</taxon>
        <taxon>Paracoccaceae</taxon>
        <taxon>Halovulum</taxon>
    </lineage>
</organism>
<dbReference type="EMBL" id="WIND01000001">
    <property type="protein sequence ID" value="MSU88143.1"/>
    <property type="molecule type" value="Genomic_DNA"/>
</dbReference>
<evidence type="ECO:0000256" key="2">
    <source>
        <dbReference type="SAM" id="Phobius"/>
    </source>
</evidence>
<gene>
    <name evidence="4" type="ORF">GE300_00760</name>
</gene>
<feature type="compositionally biased region" description="Basic and acidic residues" evidence="1">
    <location>
        <begin position="90"/>
        <end position="115"/>
    </location>
</feature>
<proteinExistence type="predicted"/>
<evidence type="ECO:0000259" key="3">
    <source>
        <dbReference type="Pfam" id="PF13717"/>
    </source>
</evidence>
<sequence length="302" mass="33144">MDKSLKIGSGSIPRSVRPAAEVRCPVNERTNMRLVCPNCASHYEVDSSLFPEEGREVQCSSCEHVWVQYPVDEETPLRLDPGAVVTPPRPSERLDAEERSALARAVEDELAARGDEDPDDDDTTTNAPTSEDEDEIVAALRAQIAAEGGRFDDKGPAKSGRRDLRKAAEAVGVSVAEAADEAERKRKWDLEAHERERQRRAAASGRRDPLARAIQSYDTEPVRRRRGSVMAGLVTALVLVAAASAVYLYQNEIARAYPPAEPWLAQYDTAVEQARTEVEALYAEYSVVVKQQIAQLTGDGGE</sequence>
<feature type="domain" description="Zinc finger/thioredoxin putative" evidence="3">
    <location>
        <begin position="32"/>
        <end position="66"/>
    </location>
</feature>
<evidence type="ECO:0000256" key="1">
    <source>
        <dbReference type="SAM" id="MobiDB-lite"/>
    </source>
</evidence>
<reference evidence="4 5" key="1">
    <citation type="submission" date="2019-10" db="EMBL/GenBank/DDBJ databases">
        <title>Cognatihalovulum marinum gen. nov. sp. nov., a new member of the family Rhodobacteraceae isolated from deep seawater of the Northwest Indian Ocean.</title>
        <authorList>
            <person name="Ruan C."/>
            <person name="Wang J."/>
            <person name="Zheng X."/>
            <person name="Song L."/>
            <person name="Zhu Y."/>
            <person name="Huang Y."/>
            <person name="Lu Z."/>
            <person name="Du W."/>
            <person name="Huang L."/>
            <person name="Dai X."/>
        </authorList>
    </citation>
    <scope>NUCLEOTIDE SEQUENCE [LARGE SCALE GENOMIC DNA]</scope>
    <source>
        <strain evidence="4 5">2CG4</strain>
    </source>
</reference>
<dbReference type="Pfam" id="PF13717">
    <property type="entry name" value="Zn_ribbon_4"/>
    <property type="match status" value="1"/>
</dbReference>
<keyword evidence="2" id="KW-0812">Transmembrane</keyword>
<dbReference type="NCBIfam" id="TIGR02098">
    <property type="entry name" value="MJ0042_CXXC"/>
    <property type="match status" value="1"/>
</dbReference>
<accession>A0A6L5YUX9</accession>
<dbReference type="AlphaFoldDB" id="A0A6L5YUX9"/>
<keyword evidence="2" id="KW-0472">Membrane</keyword>